<evidence type="ECO:0000313" key="2">
    <source>
        <dbReference type="Proteomes" id="UP000054653"/>
    </source>
</evidence>
<accession>A0A0V0YTD3</accession>
<dbReference type="AlphaFoldDB" id="A0A0V0YTD3"/>
<sequence>MSSYFAKLPMKIRHDYARCSDEFGVGGTDLRVRVAAVL</sequence>
<feature type="non-terminal residue" evidence="1">
    <location>
        <position position="38"/>
    </location>
</feature>
<dbReference type="Proteomes" id="UP000054653">
    <property type="component" value="Unassembled WGS sequence"/>
</dbReference>
<comment type="caution">
    <text evidence="1">The sequence shown here is derived from an EMBL/GenBank/DDBJ whole genome shotgun (WGS) entry which is preliminary data.</text>
</comment>
<protein>
    <submittedName>
        <fullName evidence="1">Uncharacterized protein</fullName>
    </submittedName>
</protein>
<evidence type="ECO:0000313" key="1">
    <source>
        <dbReference type="EMBL" id="KRY03034.1"/>
    </source>
</evidence>
<organism evidence="1 2">
    <name type="scientific">Trichinella britovi</name>
    <name type="common">Parasitic roundworm</name>
    <dbReference type="NCBI Taxonomy" id="45882"/>
    <lineage>
        <taxon>Eukaryota</taxon>
        <taxon>Metazoa</taxon>
        <taxon>Ecdysozoa</taxon>
        <taxon>Nematoda</taxon>
        <taxon>Enoplea</taxon>
        <taxon>Dorylaimia</taxon>
        <taxon>Trichinellida</taxon>
        <taxon>Trichinellidae</taxon>
        <taxon>Trichinella</taxon>
    </lineage>
</organism>
<dbReference type="EMBL" id="JYDI01006915">
    <property type="protein sequence ID" value="KRY03034.1"/>
    <property type="molecule type" value="Genomic_DNA"/>
</dbReference>
<proteinExistence type="predicted"/>
<gene>
    <name evidence="1" type="ORF">T03_3763</name>
</gene>
<name>A0A0V0YTD3_TRIBR</name>
<reference evidence="1 2" key="1">
    <citation type="submission" date="2015-01" db="EMBL/GenBank/DDBJ databases">
        <title>Evolution of Trichinella species and genotypes.</title>
        <authorList>
            <person name="Korhonen P.K."/>
            <person name="Edoardo P."/>
            <person name="Giuseppe L.R."/>
            <person name="Gasser R.B."/>
        </authorList>
    </citation>
    <scope>NUCLEOTIDE SEQUENCE [LARGE SCALE GENOMIC DNA]</scope>
    <source>
        <strain evidence="1">ISS120</strain>
    </source>
</reference>
<keyword evidence="2" id="KW-1185">Reference proteome</keyword>